<dbReference type="EMBL" id="AP031322">
    <property type="protein sequence ID" value="BFH72392.1"/>
    <property type="molecule type" value="Genomic_DNA"/>
</dbReference>
<dbReference type="InterPro" id="IPR007197">
    <property type="entry name" value="rSAM"/>
</dbReference>
<feature type="domain" description="Radical SAM core" evidence="5">
    <location>
        <begin position="20"/>
        <end position="242"/>
    </location>
</feature>
<proteinExistence type="predicted"/>
<dbReference type="InterPro" id="IPR006638">
    <property type="entry name" value="Elp3/MiaA/NifB-like_rSAM"/>
</dbReference>
<organism evidence="6">
    <name type="scientific">Sulfurisphaera javensis</name>
    <dbReference type="NCBI Taxonomy" id="2049879"/>
    <lineage>
        <taxon>Archaea</taxon>
        <taxon>Thermoproteota</taxon>
        <taxon>Thermoprotei</taxon>
        <taxon>Sulfolobales</taxon>
        <taxon>Sulfolobaceae</taxon>
        <taxon>Sulfurisphaera</taxon>
    </lineage>
</organism>
<keyword evidence="3" id="KW-0408">Iron</keyword>
<keyword evidence="2" id="KW-0479">Metal-binding</keyword>
<accession>A0AAT9GNE1</accession>
<dbReference type="SUPFAM" id="SSF102114">
    <property type="entry name" value="Radical SAM enzymes"/>
    <property type="match status" value="1"/>
</dbReference>
<dbReference type="InterPro" id="IPR058240">
    <property type="entry name" value="rSAM_sf"/>
</dbReference>
<dbReference type="SMART" id="SM00729">
    <property type="entry name" value="Elp3"/>
    <property type="match status" value="1"/>
</dbReference>
<dbReference type="SFLD" id="SFLDS00029">
    <property type="entry name" value="Radical_SAM"/>
    <property type="match status" value="1"/>
</dbReference>
<name>A0AAT9GNE1_9CREN</name>
<dbReference type="KEGG" id="sjv:SJAV_03360"/>
<dbReference type="AlphaFoldDB" id="A0AAT9GNE1"/>
<dbReference type="GeneID" id="92353266"/>
<dbReference type="CDD" id="cd01335">
    <property type="entry name" value="Radical_SAM"/>
    <property type="match status" value="1"/>
</dbReference>
<dbReference type="GO" id="GO:0003824">
    <property type="term" value="F:catalytic activity"/>
    <property type="evidence" value="ECO:0007669"/>
    <property type="project" value="InterPro"/>
</dbReference>
<evidence type="ECO:0000256" key="1">
    <source>
        <dbReference type="ARBA" id="ARBA00022691"/>
    </source>
</evidence>
<keyword evidence="4" id="KW-0411">Iron-sulfur</keyword>
<evidence type="ECO:0000256" key="2">
    <source>
        <dbReference type="ARBA" id="ARBA00022723"/>
    </source>
</evidence>
<evidence type="ECO:0000256" key="3">
    <source>
        <dbReference type="ARBA" id="ARBA00023004"/>
    </source>
</evidence>
<dbReference type="InterPro" id="IPR013785">
    <property type="entry name" value="Aldolase_TIM"/>
</dbReference>
<gene>
    <name evidence="6" type="ORF">SJAV_03360</name>
</gene>
<dbReference type="Pfam" id="PF04055">
    <property type="entry name" value="Radical_SAM"/>
    <property type="match status" value="1"/>
</dbReference>
<evidence type="ECO:0000313" key="6">
    <source>
        <dbReference type="EMBL" id="BFH72392.1"/>
    </source>
</evidence>
<dbReference type="SFLD" id="SFLDG01113">
    <property type="entry name" value="Uncharacterised_Radical_SAM_Su"/>
    <property type="match status" value="1"/>
</dbReference>
<dbReference type="RefSeq" id="WP_369610621.1">
    <property type="nucleotide sequence ID" value="NZ_AP031322.1"/>
</dbReference>
<dbReference type="Gene3D" id="3.20.20.70">
    <property type="entry name" value="Aldolase class I"/>
    <property type="match status" value="1"/>
</dbReference>
<keyword evidence="1" id="KW-0949">S-adenosyl-L-methionine</keyword>
<sequence length="303" mass="33715">MKKLYLYAPALKKYETDYITSDNGWKMVSVTGTACAFNCDHCNRRILEGMEDASNKERMKSIIEKVIKEGHKGLVLSGGSTIRGEVPIWRYEEILSKYANKLTFIAHTGVVKNKEIAEKFAKAGIKIALLDMVGDNETIKEVLKQPFTVDDYLNSFKYLKSVGIKIAPHVIVGLSKRGIEGDLHAIELLKEVNPDTVIIVGLMPLVGTRNTRQPSPDELKLALKKVRDEFSVPIMLGCARPRGKGYVEVDKFAVDYEIDGIAFPEEEIIPYAMNKREVIFSNACCGNVIFDALGGVLNVKNGK</sequence>
<protein>
    <submittedName>
        <fullName evidence="6">Radical SAM protein</fullName>
    </submittedName>
</protein>
<dbReference type="GO" id="GO:0051536">
    <property type="term" value="F:iron-sulfur cluster binding"/>
    <property type="evidence" value="ECO:0007669"/>
    <property type="project" value="UniProtKB-KW"/>
</dbReference>
<reference evidence="6" key="1">
    <citation type="submission" date="2024-03" db="EMBL/GenBank/DDBJ databases">
        <title>Complete genome sequence of Sulfurisphaera javensis strain KD-1.</title>
        <authorList>
            <person name="Sakai H."/>
            <person name="Nur N."/>
            <person name="Suwanto A."/>
            <person name="Kurosawa N."/>
        </authorList>
    </citation>
    <scope>NUCLEOTIDE SEQUENCE</scope>
    <source>
        <strain evidence="6">KD-1</strain>
    </source>
</reference>
<dbReference type="PANTHER" id="PTHR43288:SF2">
    <property type="entry name" value="RADICAL SAM CORE DOMAIN-CONTAINING PROTEIN"/>
    <property type="match status" value="1"/>
</dbReference>
<dbReference type="GO" id="GO:0046872">
    <property type="term" value="F:metal ion binding"/>
    <property type="evidence" value="ECO:0007669"/>
    <property type="project" value="UniProtKB-KW"/>
</dbReference>
<dbReference type="PANTHER" id="PTHR43288">
    <property type="entry name" value="BIOTIN SYNTHASE-RELATED PROTEIN, RADICAL SAM SUPERFAMILY"/>
    <property type="match status" value="1"/>
</dbReference>
<evidence type="ECO:0000259" key="5">
    <source>
        <dbReference type="PROSITE" id="PS51918"/>
    </source>
</evidence>
<dbReference type="PROSITE" id="PS51918">
    <property type="entry name" value="RADICAL_SAM"/>
    <property type="match status" value="1"/>
</dbReference>
<evidence type="ECO:0000256" key="4">
    <source>
        <dbReference type="ARBA" id="ARBA00023014"/>
    </source>
</evidence>